<feature type="signal peptide" evidence="1">
    <location>
        <begin position="1"/>
        <end position="21"/>
    </location>
</feature>
<feature type="chain" id="PRO_5045404896" description="DUF1795 domain-containing protein" evidence="1">
    <location>
        <begin position="22"/>
        <end position="201"/>
    </location>
</feature>
<reference evidence="2" key="1">
    <citation type="submission" date="2022-01" db="EMBL/GenBank/DDBJ databases">
        <authorList>
            <person name="Jo J.-H."/>
            <person name="Im W.-T."/>
        </authorList>
    </citation>
    <scope>NUCLEOTIDE SEQUENCE</scope>
    <source>
        <strain evidence="2">NA20</strain>
    </source>
</reference>
<sequence>MRLLFYSCLLFCMISGTNAGAQSAKPVNYLNTGSDISFNGSKFILAWSSHPTALYYKQEYLPAGQSPEKFTDMLMLEVVSSSLTHKDAYDAKVAELTSLKRTNPYVNFETFYHKESDEYLLDFVITANAADGKTIQIAERNIYRYKKYSGSKGETGVILFAVSKRSYGAAAPGFVKSISGETRKDLADKVKRFAFPSITLK</sequence>
<evidence type="ECO:0000256" key="1">
    <source>
        <dbReference type="SAM" id="SignalP"/>
    </source>
</evidence>
<evidence type="ECO:0008006" key="4">
    <source>
        <dbReference type="Google" id="ProtNLM"/>
    </source>
</evidence>
<proteinExistence type="predicted"/>
<organism evidence="2 3">
    <name type="scientific">Terrimonas ginsenosidimutans</name>
    <dbReference type="NCBI Taxonomy" id="2908004"/>
    <lineage>
        <taxon>Bacteria</taxon>
        <taxon>Pseudomonadati</taxon>
        <taxon>Bacteroidota</taxon>
        <taxon>Chitinophagia</taxon>
        <taxon>Chitinophagales</taxon>
        <taxon>Chitinophagaceae</taxon>
        <taxon>Terrimonas</taxon>
    </lineage>
</organism>
<name>A0ABS9KT68_9BACT</name>
<protein>
    <recommendedName>
        <fullName evidence="4">DUF1795 domain-containing protein</fullName>
    </recommendedName>
</protein>
<gene>
    <name evidence="2" type="ORF">LZZ85_14415</name>
</gene>
<accession>A0ABS9KT68</accession>
<dbReference type="RefSeq" id="WP_237873304.1">
    <property type="nucleotide sequence ID" value="NZ_JAKLTR010000009.1"/>
</dbReference>
<keyword evidence="3" id="KW-1185">Reference proteome</keyword>
<evidence type="ECO:0000313" key="2">
    <source>
        <dbReference type="EMBL" id="MCG2615490.1"/>
    </source>
</evidence>
<evidence type="ECO:0000313" key="3">
    <source>
        <dbReference type="Proteomes" id="UP001165367"/>
    </source>
</evidence>
<dbReference type="EMBL" id="JAKLTR010000009">
    <property type="protein sequence ID" value="MCG2615490.1"/>
    <property type="molecule type" value="Genomic_DNA"/>
</dbReference>
<keyword evidence="1" id="KW-0732">Signal</keyword>
<comment type="caution">
    <text evidence="2">The sequence shown here is derived from an EMBL/GenBank/DDBJ whole genome shotgun (WGS) entry which is preliminary data.</text>
</comment>
<dbReference type="Proteomes" id="UP001165367">
    <property type="component" value="Unassembled WGS sequence"/>
</dbReference>